<dbReference type="InterPro" id="IPR014710">
    <property type="entry name" value="RmlC-like_jellyroll"/>
</dbReference>
<dbReference type="InterPro" id="IPR011051">
    <property type="entry name" value="RmlC_Cupin_sf"/>
</dbReference>
<dbReference type="Pfam" id="PF07847">
    <property type="entry name" value="PCO_ADO"/>
    <property type="match status" value="1"/>
</dbReference>
<evidence type="ECO:0000313" key="9">
    <source>
        <dbReference type="EMBL" id="THU57721.1"/>
    </source>
</evidence>
<keyword evidence="5" id="KW-0560">Oxidoreductase</keyword>
<dbReference type="STRING" id="52838.A0A4S8J836"/>
<evidence type="ECO:0000256" key="7">
    <source>
        <dbReference type="ARBA" id="ARBA00024284"/>
    </source>
</evidence>
<name>A0A4S8J836_MUSBA</name>
<protein>
    <recommendedName>
        <fullName evidence="3">cysteine dioxygenase</fullName>
        <ecNumber evidence="3">1.13.11.20</ecNumber>
    </recommendedName>
</protein>
<dbReference type="GO" id="GO:0070483">
    <property type="term" value="P:detection of hypoxia"/>
    <property type="evidence" value="ECO:0007669"/>
    <property type="project" value="UniProtKB-ARBA"/>
</dbReference>
<evidence type="ECO:0000256" key="2">
    <source>
        <dbReference type="ARBA" id="ARBA00006622"/>
    </source>
</evidence>
<dbReference type="Gene3D" id="2.60.120.10">
    <property type="entry name" value="Jelly Rolls"/>
    <property type="match status" value="1"/>
</dbReference>
<dbReference type="GO" id="GO:0017172">
    <property type="term" value="F:cysteine dioxygenase activity"/>
    <property type="evidence" value="ECO:0007669"/>
    <property type="project" value="UniProtKB-EC"/>
</dbReference>
<evidence type="ECO:0000256" key="8">
    <source>
        <dbReference type="SAM" id="MobiDB-lite"/>
    </source>
</evidence>
<evidence type="ECO:0000256" key="5">
    <source>
        <dbReference type="ARBA" id="ARBA00023002"/>
    </source>
</evidence>
<dbReference type="SUPFAM" id="SSF51182">
    <property type="entry name" value="RmlC-like cupins"/>
    <property type="match status" value="1"/>
</dbReference>
<comment type="cofactor">
    <cofactor evidence="1">
        <name>Fe(2+)</name>
        <dbReference type="ChEBI" id="CHEBI:29033"/>
    </cofactor>
</comment>
<dbReference type="AlphaFoldDB" id="A0A4S8J836"/>
<dbReference type="PANTHER" id="PTHR22966:SF52">
    <property type="entry name" value="CYSTEINE DIOXYGENASE"/>
    <property type="match status" value="1"/>
</dbReference>
<gene>
    <name evidence="9" type="ORF">C4D60_Mb03t06480</name>
</gene>
<dbReference type="CDD" id="cd20289">
    <property type="entry name" value="cupin_ADO"/>
    <property type="match status" value="1"/>
</dbReference>
<keyword evidence="6" id="KW-0408">Iron</keyword>
<comment type="similarity">
    <text evidence="2">Belongs to the cysteine dioxygenase family.</text>
</comment>
<evidence type="ECO:0000256" key="1">
    <source>
        <dbReference type="ARBA" id="ARBA00001954"/>
    </source>
</evidence>
<proteinExistence type="inferred from homology"/>
<sequence length="283" mass="29901">MAAQPMEAEGSKMQRLYDACDMVFSSGRAGLPTPRQLGWLQGILDAMEPADVGIDGSSGDESTSCVAIDGSGDEAVDSGSDGSGDERSRASTTSDETSEGSVSSGRSGGHGLILGHAIKQITYIHIHECEDFSIGVFCFPAGARLPLHDHPRMVVLTKVLYGSIALKSYDWVTTPISNPKRSGLAKVVADDCVLQASSKTSVLFPRSGGNIHSLTALTPCAILDVLAPPYSEEQARPSTYYVDIPIPPLPGFVVLEEIDTPDDLRVAGAPYLGPELLFDLDSC</sequence>
<dbReference type="EC" id="1.13.11.20" evidence="3"/>
<dbReference type="EMBL" id="PYDT01000006">
    <property type="protein sequence ID" value="THU57721.1"/>
    <property type="molecule type" value="Genomic_DNA"/>
</dbReference>
<evidence type="ECO:0000313" key="10">
    <source>
        <dbReference type="Proteomes" id="UP000317650"/>
    </source>
</evidence>
<dbReference type="PANTHER" id="PTHR22966">
    <property type="entry name" value="2-AMINOETHANETHIOL DIOXYGENASE"/>
    <property type="match status" value="1"/>
</dbReference>
<dbReference type="Proteomes" id="UP000317650">
    <property type="component" value="Chromosome 3"/>
</dbReference>
<evidence type="ECO:0000256" key="3">
    <source>
        <dbReference type="ARBA" id="ARBA00013133"/>
    </source>
</evidence>
<organism evidence="9 10">
    <name type="scientific">Musa balbisiana</name>
    <name type="common">Banana</name>
    <dbReference type="NCBI Taxonomy" id="52838"/>
    <lineage>
        <taxon>Eukaryota</taxon>
        <taxon>Viridiplantae</taxon>
        <taxon>Streptophyta</taxon>
        <taxon>Embryophyta</taxon>
        <taxon>Tracheophyta</taxon>
        <taxon>Spermatophyta</taxon>
        <taxon>Magnoliopsida</taxon>
        <taxon>Liliopsida</taxon>
        <taxon>Zingiberales</taxon>
        <taxon>Musaceae</taxon>
        <taxon>Musa</taxon>
    </lineage>
</organism>
<comment type="caution">
    <text evidence="9">The sequence shown here is derived from an EMBL/GenBank/DDBJ whole genome shotgun (WGS) entry which is preliminary data.</text>
</comment>
<keyword evidence="10" id="KW-1185">Reference proteome</keyword>
<evidence type="ECO:0000256" key="4">
    <source>
        <dbReference type="ARBA" id="ARBA00022723"/>
    </source>
</evidence>
<keyword evidence="4" id="KW-0479">Metal-binding</keyword>
<feature type="region of interest" description="Disordered" evidence="8">
    <location>
        <begin position="51"/>
        <end position="107"/>
    </location>
</feature>
<reference evidence="9 10" key="1">
    <citation type="journal article" date="2019" name="Nat. Plants">
        <title>Genome sequencing of Musa balbisiana reveals subgenome evolution and function divergence in polyploid bananas.</title>
        <authorList>
            <person name="Yao X."/>
        </authorList>
    </citation>
    <scope>NUCLEOTIDE SEQUENCE [LARGE SCALE GENOMIC DNA]</scope>
    <source>
        <strain evidence="10">cv. DH-PKW</strain>
        <tissue evidence="9">Leaves</tissue>
    </source>
</reference>
<evidence type="ECO:0000256" key="6">
    <source>
        <dbReference type="ARBA" id="ARBA00023004"/>
    </source>
</evidence>
<accession>A0A4S8J836</accession>
<dbReference type="GO" id="GO:0046872">
    <property type="term" value="F:metal ion binding"/>
    <property type="evidence" value="ECO:0007669"/>
    <property type="project" value="UniProtKB-KW"/>
</dbReference>
<comment type="catalytic activity">
    <reaction evidence="7">
        <text>L-cysteine + O2 = 3-sulfino-L-alanine + H(+)</text>
        <dbReference type="Rhea" id="RHEA:20441"/>
        <dbReference type="ChEBI" id="CHEBI:15378"/>
        <dbReference type="ChEBI" id="CHEBI:15379"/>
        <dbReference type="ChEBI" id="CHEBI:35235"/>
        <dbReference type="ChEBI" id="CHEBI:61085"/>
        <dbReference type="EC" id="1.13.11.20"/>
    </reaction>
    <physiologicalReaction direction="left-to-right" evidence="7">
        <dbReference type="Rhea" id="RHEA:20442"/>
    </physiologicalReaction>
</comment>
<dbReference type="InterPro" id="IPR012864">
    <property type="entry name" value="PCO/ADO"/>
</dbReference>